<feature type="compositionally biased region" description="Polar residues" evidence="1">
    <location>
        <begin position="27"/>
        <end position="43"/>
    </location>
</feature>
<dbReference type="GO" id="GO:0016829">
    <property type="term" value="F:lyase activity"/>
    <property type="evidence" value="ECO:0007669"/>
    <property type="project" value="UniProtKB-KW"/>
</dbReference>
<organism evidence="4 5">
    <name type="scientific">Psychrosphaera algicola</name>
    <dbReference type="NCBI Taxonomy" id="3023714"/>
    <lineage>
        <taxon>Bacteria</taxon>
        <taxon>Pseudomonadati</taxon>
        <taxon>Pseudomonadota</taxon>
        <taxon>Gammaproteobacteria</taxon>
        <taxon>Alteromonadales</taxon>
        <taxon>Pseudoalteromonadaceae</taxon>
        <taxon>Psychrosphaera</taxon>
    </lineage>
</organism>
<dbReference type="EMBL" id="JAQOMS010000002">
    <property type="protein sequence ID" value="MDC2888585.1"/>
    <property type="molecule type" value="Genomic_DNA"/>
</dbReference>
<dbReference type="InterPro" id="IPR008979">
    <property type="entry name" value="Galactose-bd-like_sf"/>
</dbReference>
<feature type="domain" description="Alginate lyase 2" evidence="3">
    <location>
        <begin position="203"/>
        <end position="467"/>
    </location>
</feature>
<accession>A0ABT5FAN1</accession>
<evidence type="ECO:0000259" key="3">
    <source>
        <dbReference type="Pfam" id="PF08787"/>
    </source>
</evidence>
<reference evidence="4 5" key="1">
    <citation type="submission" date="2023-01" db="EMBL/GenBank/DDBJ databases">
        <title>Psychrosphaera sp. nov., isolated from marine algae.</title>
        <authorList>
            <person name="Bayburt H."/>
            <person name="Choi B.J."/>
            <person name="Kim J.M."/>
            <person name="Choi D.G."/>
            <person name="Jeon C.O."/>
        </authorList>
    </citation>
    <scope>NUCLEOTIDE SEQUENCE [LARGE SCALE GENOMIC DNA]</scope>
    <source>
        <strain evidence="4 5">G1-22</strain>
    </source>
</reference>
<dbReference type="Proteomes" id="UP001528411">
    <property type="component" value="Unassembled WGS sequence"/>
</dbReference>
<dbReference type="Gene3D" id="2.60.120.200">
    <property type="match status" value="1"/>
</dbReference>
<dbReference type="PROSITE" id="PS51257">
    <property type="entry name" value="PROKAR_LIPOPROTEIN"/>
    <property type="match status" value="1"/>
</dbReference>
<protein>
    <submittedName>
        <fullName evidence="4">Polysaccharide lyase family 7 protein</fullName>
    </submittedName>
</protein>
<evidence type="ECO:0000256" key="1">
    <source>
        <dbReference type="SAM" id="MobiDB-lite"/>
    </source>
</evidence>
<feature type="region of interest" description="Disordered" evidence="1">
    <location>
        <begin position="22"/>
        <end position="44"/>
    </location>
</feature>
<dbReference type="SUPFAM" id="SSF49785">
    <property type="entry name" value="Galactose-binding domain-like"/>
    <property type="match status" value="1"/>
</dbReference>
<dbReference type="InterPro" id="IPR013320">
    <property type="entry name" value="ConA-like_dom_sf"/>
</dbReference>
<dbReference type="RefSeq" id="WP_272180182.1">
    <property type="nucleotide sequence ID" value="NZ_JAQOMS010000002.1"/>
</dbReference>
<gene>
    <name evidence="4" type="ORF">PN838_07200</name>
</gene>
<dbReference type="Gene3D" id="2.60.120.260">
    <property type="entry name" value="Galactose-binding domain-like"/>
    <property type="match status" value="1"/>
</dbReference>
<sequence length="468" mass="51882">MKIILSAIALMLLLAGCTADPSMGESKPQNDTVVDDNSGTTEPETYPDLEPISCSSIFELGIESVSTEQTDAVGFSVNYLIDKKYKDNLVWKSQSNGTSAIIKLTKGALISDVLVSWLNPNISHYYEIHVSDNLVDWQEVVVSGSSDPDSLIATRINFDEDGTGAITGRFVKFTSLGNELNDISDIIEIQVFGCDRTVTQNIELIDWYLSVPTDVDNNGKSDSIYENDLAGGYFDPRFFYQSIDAGLVFRTNVRGFKTSENTKYIRTELREMLRRGNKSISTQGINKNNWVFSSASATEQAKAGGVDGVLRTTLKVDHVTSTGEDYQIGRVIIGQIHANDDEPIRLYYRKLPNNSKGSIYFAHEVLGGDDVYREMLGSRSDNASNPSDGIELGETFTYEIKVVGDQLDVTISQNETQLAFERFDMSGSRYGSGNQYMYFKAGVYNQNNSGDSHDYAQVTIYDLVNTHN</sequence>
<keyword evidence="4" id="KW-0456">Lyase</keyword>
<comment type="caution">
    <text evidence="4">The sequence shown here is derived from an EMBL/GenBank/DDBJ whole genome shotgun (WGS) entry which is preliminary data.</text>
</comment>
<dbReference type="Pfam" id="PF08787">
    <property type="entry name" value="Alginate_lyase2"/>
    <property type="match status" value="1"/>
</dbReference>
<dbReference type="InterPro" id="IPR014895">
    <property type="entry name" value="Alginate_lyase_2"/>
</dbReference>
<feature type="chain" id="PRO_5045526338" evidence="2">
    <location>
        <begin position="20"/>
        <end position="468"/>
    </location>
</feature>
<keyword evidence="5" id="KW-1185">Reference proteome</keyword>
<proteinExistence type="predicted"/>
<evidence type="ECO:0000313" key="5">
    <source>
        <dbReference type="Proteomes" id="UP001528411"/>
    </source>
</evidence>
<evidence type="ECO:0000256" key="2">
    <source>
        <dbReference type="SAM" id="SignalP"/>
    </source>
</evidence>
<dbReference type="SUPFAM" id="SSF49899">
    <property type="entry name" value="Concanavalin A-like lectins/glucanases"/>
    <property type="match status" value="1"/>
</dbReference>
<name>A0ABT5FAN1_9GAMM</name>
<evidence type="ECO:0000313" key="4">
    <source>
        <dbReference type="EMBL" id="MDC2888585.1"/>
    </source>
</evidence>
<feature type="signal peptide" evidence="2">
    <location>
        <begin position="1"/>
        <end position="19"/>
    </location>
</feature>
<keyword evidence="2" id="KW-0732">Signal</keyword>